<dbReference type="PROSITE" id="PS51257">
    <property type="entry name" value="PROKAR_LIPOPROTEIN"/>
    <property type="match status" value="1"/>
</dbReference>
<keyword evidence="3" id="KW-1185">Reference proteome</keyword>
<evidence type="ECO:0000313" key="3">
    <source>
        <dbReference type="Proteomes" id="UP000642509"/>
    </source>
</evidence>
<gene>
    <name evidence="2" type="ORF">GCM10010977_08460</name>
</gene>
<feature type="compositionally biased region" description="Basic and acidic residues" evidence="1">
    <location>
        <begin position="314"/>
        <end position="330"/>
    </location>
</feature>
<feature type="region of interest" description="Disordered" evidence="1">
    <location>
        <begin position="36"/>
        <end position="60"/>
    </location>
</feature>
<evidence type="ECO:0008006" key="4">
    <source>
        <dbReference type="Google" id="ProtNLM"/>
    </source>
</evidence>
<sequence>MTQGRERTFLGATISRRSMLGSTAIFGGLALAGCTPSSEREVPEEQSILAPDREPTPPGDLGPDAYAFFTEEEVRSLEAMVARIIPGDDDDPGALQAGVPVYIDRKLDMFEAFAEPTYRHGPFAQGYEDGEEPPADPESVPVPEDQLYRYGYQAELGPQELYRLGLAGVDRLAQTRSGSMFADLDAGQQDELLMVLDGVQQRSEGGGSGSGADPEADAGEDTGSSGPSESEMDQAEDLFGEADPGSFFNTVRIDTIEGMFSDPAYGGNRNLAGWTLIGWPGAQRSYSPHEMMHGTDKQPTSMEGLTPMNPDRAGGGREALEQPREGVHSH</sequence>
<comment type="caution">
    <text evidence="2">The sequence shown here is derived from an EMBL/GenBank/DDBJ whole genome shotgun (WGS) entry which is preliminary data.</text>
</comment>
<dbReference type="RefSeq" id="WP_188804531.1">
    <property type="nucleotide sequence ID" value="NZ_BAAAOU010000001.1"/>
</dbReference>
<feature type="region of interest" description="Disordered" evidence="1">
    <location>
        <begin position="287"/>
        <end position="330"/>
    </location>
</feature>
<feature type="region of interest" description="Disordered" evidence="1">
    <location>
        <begin position="201"/>
        <end position="234"/>
    </location>
</feature>
<dbReference type="Proteomes" id="UP000642509">
    <property type="component" value="Unassembled WGS sequence"/>
</dbReference>
<organism evidence="2 3">
    <name type="scientific">Citricoccus zhacaiensis</name>
    <dbReference type="NCBI Taxonomy" id="489142"/>
    <lineage>
        <taxon>Bacteria</taxon>
        <taxon>Bacillati</taxon>
        <taxon>Actinomycetota</taxon>
        <taxon>Actinomycetes</taxon>
        <taxon>Micrococcales</taxon>
        <taxon>Micrococcaceae</taxon>
        <taxon>Citricoccus</taxon>
    </lineage>
</organism>
<name>A0ABQ2LS35_9MICC</name>
<dbReference type="InterPro" id="IPR027056">
    <property type="entry name" value="Gluconate_2DH_su3"/>
</dbReference>
<evidence type="ECO:0000313" key="2">
    <source>
        <dbReference type="EMBL" id="GGO42499.1"/>
    </source>
</evidence>
<protein>
    <recommendedName>
        <fullName evidence="4">Gluconate 2-dehydrogenase subunit 3 family protein</fullName>
    </recommendedName>
</protein>
<proteinExistence type="predicted"/>
<dbReference type="EMBL" id="BMLQ01000002">
    <property type="protein sequence ID" value="GGO42499.1"/>
    <property type="molecule type" value="Genomic_DNA"/>
</dbReference>
<accession>A0ABQ2LS35</accession>
<evidence type="ECO:0000256" key="1">
    <source>
        <dbReference type="SAM" id="MobiDB-lite"/>
    </source>
</evidence>
<reference evidence="3" key="1">
    <citation type="journal article" date="2019" name="Int. J. Syst. Evol. Microbiol.">
        <title>The Global Catalogue of Microorganisms (GCM) 10K type strain sequencing project: providing services to taxonomists for standard genome sequencing and annotation.</title>
        <authorList>
            <consortium name="The Broad Institute Genomics Platform"/>
            <consortium name="The Broad Institute Genome Sequencing Center for Infectious Disease"/>
            <person name="Wu L."/>
            <person name="Ma J."/>
        </authorList>
    </citation>
    <scope>NUCLEOTIDE SEQUENCE [LARGE SCALE GENOMIC DNA]</scope>
    <source>
        <strain evidence="3">CGMCC 1.7064</strain>
    </source>
</reference>
<dbReference type="Pfam" id="PF13618">
    <property type="entry name" value="Gluconate_2-dh3"/>
    <property type="match status" value="1"/>
</dbReference>